<dbReference type="SUPFAM" id="SSF53800">
    <property type="entry name" value="Chelatase"/>
    <property type="match status" value="1"/>
</dbReference>
<dbReference type="Proteomes" id="UP001592582">
    <property type="component" value="Unassembled WGS sequence"/>
</dbReference>
<comment type="caution">
    <text evidence="1">The sequence shown here is derived from an EMBL/GenBank/DDBJ whole genome shotgun (WGS) entry which is preliminary data.</text>
</comment>
<sequence>MSTAASPSTPLPVRTPGTRARGRHRRPERPELPTGAPALVVAVPAEDTPAARQIADELVSLIRAEQPGIDVTVGYLTSSGAESATLAALLTEAAAAQRPGPVVVPLLPGPNESLRTALAELQDGLEGGIRVTDALGPHPLLAEALHVRLSEAGLARADRARLFAINTSADGIVLGTVGGAESLQLAEVTGVLLAARLAVPVVAAALDQPGAVAAAAAHLRETGCAQPALAPYLFGPEADPELLKNEAAEADCQTAEPLGAYPTVARLVLGLYLAELGLELDPEQG</sequence>
<organism evidence="1 2">
    <name type="scientific">Streptacidiphilus alkalitolerans</name>
    <dbReference type="NCBI Taxonomy" id="3342712"/>
    <lineage>
        <taxon>Bacteria</taxon>
        <taxon>Bacillati</taxon>
        <taxon>Actinomycetota</taxon>
        <taxon>Actinomycetes</taxon>
        <taxon>Kitasatosporales</taxon>
        <taxon>Streptomycetaceae</taxon>
        <taxon>Streptacidiphilus</taxon>
    </lineage>
</organism>
<reference evidence="1 2" key="1">
    <citation type="submission" date="2024-09" db="EMBL/GenBank/DDBJ databases">
        <authorList>
            <person name="Lee S.D."/>
        </authorList>
    </citation>
    <scope>NUCLEOTIDE SEQUENCE [LARGE SCALE GENOMIC DNA]</scope>
    <source>
        <strain evidence="1 2">N1-1</strain>
    </source>
</reference>
<evidence type="ECO:0000313" key="1">
    <source>
        <dbReference type="EMBL" id="MFC1414410.1"/>
    </source>
</evidence>
<name>A0ABV6VL00_9ACTN</name>
<dbReference type="EMBL" id="JBHEZX010000024">
    <property type="protein sequence ID" value="MFC1414410.1"/>
    <property type="molecule type" value="Genomic_DNA"/>
</dbReference>
<protein>
    <submittedName>
        <fullName evidence="1">Sirohydrochlorin chelatase</fullName>
    </submittedName>
</protein>
<accession>A0ABV6VL00</accession>
<gene>
    <name evidence="1" type="ORF">ACEZDG_34625</name>
</gene>
<dbReference type="Gene3D" id="3.40.50.1400">
    <property type="match status" value="1"/>
</dbReference>
<evidence type="ECO:0000313" key="2">
    <source>
        <dbReference type="Proteomes" id="UP001592582"/>
    </source>
</evidence>
<proteinExistence type="predicted"/>
<keyword evidence="2" id="KW-1185">Reference proteome</keyword>